<keyword evidence="5" id="KW-1185">Reference proteome</keyword>
<evidence type="ECO:0000313" key="4">
    <source>
        <dbReference type="EMBL" id="MBM6662476.1"/>
    </source>
</evidence>
<feature type="chain" id="PRO_5037371586" evidence="1">
    <location>
        <begin position="20"/>
        <end position="482"/>
    </location>
</feature>
<dbReference type="Pfam" id="PF13204">
    <property type="entry name" value="Apiosidase"/>
    <property type="match status" value="1"/>
</dbReference>
<name>A0A938WM48_9BACT</name>
<proteinExistence type="predicted"/>
<dbReference type="SUPFAM" id="SSF51445">
    <property type="entry name" value="(Trans)glycosidases"/>
    <property type="match status" value="1"/>
</dbReference>
<dbReference type="InterPro" id="IPR024749">
    <property type="entry name" value="Collagen-bd_put"/>
</dbReference>
<feature type="signal peptide" evidence="1">
    <location>
        <begin position="1"/>
        <end position="19"/>
    </location>
</feature>
<sequence length="482" mass="54123">MRRLYVITILFIAALCSVAAGNKPSPVARLAVSANGRFLQYADGRPFFWLADTGWLLPERLNRDEAAYYLDRLAAAGYNVVQVQVINAIPAFNAYGQMSMPDGFNFEAADPPGVYSYWDHLDYIVDQAARRGIFVGMVCIWGGMVKAGLMDADEARAYGRFLASRYKDKPNIVWIMGGDIQGDIRTEVWDALATTIKSADSNHLMTFHPRGRYTSARWFNDRRWLDFNMFQSGHRRYGQRMGNKDYPIPDGTEEDNWMYVDSTWKHKPLKPVLDGEPSYEDIPQGLHDGREPRWQASDVRRYAYWSVFAGSCGHTYGHNAIMQFAKPGVAGAYFADGAAKPWYKALDDPGFNQMKYLKHLMLAVPYFDRVPDQGIVQGNGTRHDRLAATRGRDYLMVYNCTGRDMAVDLGRISGESKRVWWMDAATGRLAYLGEHSGGVRTFRYHGSGDGVLIAIDSAKGYISPSQQSIVAAAAPAEKDLTE</sequence>
<feature type="domain" description="Apiosidase-like catalytic" evidence="3">
    <location>
        <begin position="33"/>
        <end position="367"/>
    </location>
</feature>
<comment type="caution">
    <text evidence="4">The sequence shown here is derived from an EMBL/GenBank/DDBJ whole genome shotgun (WGS) entry which is preliminary data.</text>
</comment>
<keyword evidence="4" id="KW-0378">Hydrolase</keyword>
<dbReference type="AlphaFoldDB" id="A0A938WM48"/>
<dbReference type="PANTHER" id="PTHR37836">
    <property type="entry name" value="LMO1036 PROTEIN"/>
    <property type="match status" value="1"/>
</dbReference>
<dbReference type="InterPro" id="IPR025277">
    <property type="entry name" value="Apiosidase-like_cat_dom"/>
</dbReference>
<organism evidence="4 5">
    <name type="scientific">Marseilla massiliensis</name>
    <dbReference type="NCBI Taxonomy" id="1841864"/>
    <lineage>
        <taxon>Bacteria</taxon>
        <taxon>Pseudomonadati</taxon>
        <taxon>Bacteroidota</taxon>
        <taxon>Bacteroidia</taxon>
        <taxon>Bacteroidales</taxon>
        <taxon>Prevotellaceae</taxon>
        <taxon>Marseilla</taxon>
    </lineage>
</organism>
<feature type="domain" description="Putative collagen-binding" evidence="2">
    <location>
        <begin position="370"/>
        <end position="446"/>
    </location>
</feature>
<protein>
    <submittedName>
        <fullName evidence="4">Glycoside hydrolase family 140 protein</fullName>
    </submittedName>
</protein>
<dbReference type="RefSeq" id="WP_205110905.1">
    <property type="nucleotide sequence ID" value="NZ_JACJJL010000022.1"/>
</dbReference>
<accession>A0A938WM48</accession>
<dbReference type="Gene3D" id="3.20.20.80">
    <property type="entry name" value="Glycosidases"/>
    <property type="match status" value="1"/>
</dbReference>
<reference evidence="4 5" key="1">
    <citation type="journal article" date="2021" name="Sci. Rep.">
        <title>The distribution of antibiotic resistance genes in chicken gut microbiota commensals.</title>
        <authorList>
            <person name="Juricova H."/>
            <person name="Matiasovicova J."/>
            <person name="Kubasova T."/>
            <person name="Cejkova D."/>
            <person name="Rychlik I."/>
        </authorList>
    </citation>
    <scope>NUCLEOTIDE SEQUENCE [LARGE SCALE GENOMIC DNA]</scope>
    <source>
        <strain evidence="4 5">An819</strain>
    </source>
</reference>
<evidence type="ECO:0000259" key="2">
    <source>
        <dbReference type="Pfam" id="PF12904"/>
    </source>
</evidence>
<gene>
    <name evidence="4" type="ORF">H6B30_12065</name>
</gene>
<dbReference type="InterPro" id="IPR017853">
    <property type="entry name" value="GH"/>
</dbReference>
<keyword evidence="1" id="KW-0732">Signal</keyword>
<dbReference type="EMBL" id="JACJJL010000022">
    <property type="protein sequence ID" value="MBM6662476.1"/>
    <property type="molecule type" value="Genomic_DNA"/>
</dbReference>
<evidence type="ECO:0000256" key="1">
    <source>
        <dbReference type="SAM" id="SignalP"/>
    </source>
</evidence>
<dbReference type="GO" id="GO:0016787">
    <property type="term" value="F:hydrolase activity"/>
    <property type="evidence" value="ECO:0007669"/>
    <property type="project" value="UniProtKB-KW"/>
</dbReference>
<dbReference type="Proteomes" id="UP000764045">
    <property type="component" value="Unassembled WGS sequence"/>
</dbReference>
<evidence type="ECO:0000259" key="3">
    <source>
        <dbReference type="Pfam" id="PF13204"/>
    </source>
</evidence>
<evidence type="ECO:0000313" key="5">
    <source>
        <dbReference type="Proteomes" id="UP000764045"/>
    </source>
</evidence>
<dbReference type="Pfam" id="PF12904">
    <property type="entry name" value="Collagen_bind_2"/>
    <property type="match status" value="1"/>
</dbReference>
<dbReference type="PANTHER" id="PTHR37836:SF3">
    <property type="entry name" value="ENDOGLUCANASE"/>
    <property type="match status" value="1"/>
</dbReference>